<dbReference type="AlphaFoldDB" id="F1ZBG2"/>
<keyword evidence="2" id="KW-1185">Reference proteome</keyword>
<reference evidence="1 2" key="1">
    <citation type="journal article" date="2012" name="J. Bacteriol.">
        <title>Draft Genome Sequence of Novosphingobium nitrogenifigens Y88T.</title>
        <authorList>
            <person name="Strabala T.J."/>
            <person name="Macdonald L."/>
            <person name="Liu V."/>
            <person name="Smit A.M."/>
        </authorList>
    </citation>
    <scope>NUCLEOTIDE SEQUENCE [LARGE SCALE GENOMIC DNA]</scope>
    <source>
        <strain evidence="1 2">DSM 19370</strain>
    </source>
</reference>
<evidence type="ECO:0000313" key="1">
    <source>
        <dbReference type="EMBL" id="EGD58140.1"/>
    </source>
</evidence>
<name>F1ZBG2_9SPHN</name>
<gene>
    <name evidence="1" type="ORF">Y88_0192</name>
</gene>
<dbReference type="InParanoid" id="F1ZBG2"/>
<dbReference type="STRING" id="983920.Y88_0192"/>
<organism evidence="1 2">
    <name type="scientific">Novosphingobium nitrogenifigens DSM 19370</name>
    <dbReference type="NCBI Taxonomy" id="983920"/>
    <lineage>
        <taxon>Bacteria</taxon>
        <taxon>Pseudomonadati</taxon>
        <taxon>Pseudomonadota</taxon>
        <taxon>Alphaproteobacteria</taxon>
        <taxon>Sphingomonadales</taxon>
        <taxon>Sphingomonadaceae</taxon>
        <taxon>Novosphingobium</taxon>
    </lineage>
</organism>
<sequence length="102" mass="11452">MSLYDTQTCRDVNRDLRIGVNGARACSCPMVRLCGGSGHRCPVRAGPRGNFTGIPDRNGRCAMLRESCPRNCFRRVPVRLCHWCRVRIIGPRREGRAGRRPG</sequence>
<accession>F1ZBG2</accession>
<proteinExistence type="predicted"/>
<dbReference type="Proteomes" id="UP000004728">
    <property type="component" value="Unassembled WGS sequence"/>
</dbReference>
<dbReference type="EMBL" id="AEWJ01000044">
    <property type="protein sequence ID" value="EGD58140.1"/>
    <property type="molecule type" value="Genomic_DNA"/>
</dbReference>
<dbReference type="HOGENOM" id="CLU_2274456_0_0_5"/>
<protein>
    <submittedName>
        <fullName evidence="1">Sodium/calcium exchanger 2-like protein</fullName>
    </submittedName>
</protein>
<evidence type="ECO:0000313" key="2">
    <source>
        <dbReference type="Proteomes" id="UP000004728"/>
    </source>
</evidence>
<comment type="caution">
    <text evidence="1">The sequence shown here is derived from an EMBL/GenBank/DDBJ whole genome shotgun (WGS) entry which is preliminary data.</text>
</comment>